<keyword evidence="3" id="KW-1185">Reference proteome</keyword>
<sequence>SAQCQRIVSIMILTDKAACSGTPNICEHSRTLDHDLHARRNTNYSTMPTYRVHHDIDDDDDGVLSCVSGSTTFCTPCATPPRQWPDAMAALKTDTTTPIVSSTPAVVAGVGSSPQQQQRFLSLYHQGVVQQQERAAAIRRAESVAVALSDVRRHIAVASTSPRTRHNAVGSSPSTMWSSSPPRAIGINMSQPILVHQRLYQDSETSRLREQWSAACSSNRPREGHSANQRTISPIRKKKELHHGYSDISISTTTPKSTAVPIAVSSAYPSEGDNEVIVVYEL</sequence>
<dbReference type="VEuPathDB" id="TriTrypDB:BSAL_66930"/>
<dbReference type="EMBL" id="CYKH01000436">
    <property type="protein sequence ID" value="CUI13813.1"/>
    <property type="molecule type" value="Genomic_DNA"/>
</dbReference>
<dbReference type="AlphaFoldDB" id="A0A0S4KHI9"/>
<feature type="compositionally biased region" description="Low complexity" evidence="1">
    <location>
        <begin position="171"/>
        <end position="180"/>
    </location>
</feature>
<gene>
    <name evidence="2" type="ORF">BSAL_66930</name>
</gene>
<feature type="region of interest" description="Disordered" evidence="1">
    <location>
        <begin position="160"/>
        <end position="180"/>
    </location>
</feature>
<evidence type="ECO:0000313" key="2">
    <source>
        <dbReference type="EMBL" id="CUI13813.1"/>
    </source>
</evidence>
<feature type="non-terminal residue" evidence="2">
    <location>
        <position position="1"/>
    </location>
</feature>
<reference evidence="3" key="1">
    <citation type="submission" date="2015-09" db="EMBL/GenBank/DDBJ databases">
        <authorList>
            <consortium name="Pathogen Informatics"/>
        </authorList>
    </citation>
    <scope>NUCLEOTIDE SEQUENCE [LARGE SCALE GENOMIC DNA]</scope>
    <source>
        <strain evidence="3">Lake Konstanz</strain>
    </source>
</reference>
<proteinExistence type="predicted"/>
<name>A0A0S4KHI9_BODSA</name>
<feature type="region of interest" description="Disordered" evidence="1">
    <location>
        <begin position="214"/>
        <end position="238"/>
    </location>
</feature>
<accession>A0A0S4KHI9</accession>
<evidence type="ECO:0000313" key="3">
    <source>
        <dbReference type="Proteomes" id="UP000051952"/>
    </source>
</evidence>
<evidence type="ECO:0000256" key="1">
    <source>
        <dbReference type="SAM" id="MobiDB-lite"/>
    </source>
</evidence>
<protein>
    <submittedName>
        <fullName evidence="2">Uncharacterized protein</fullName>
    </submittedName>
</protein>
<organism evidence="2 3">
    <name type="scientific">Bodo saltans</name>
    <name type="common">Flagellated protozoan</name>
    <dbReference type="NCBI Taxonomy" id="75058"/>
    <lineage>
        <taxon>Eukaryota</taxon>
        <taxon>Discoba</taxon>
        <taxon>Euglenozoa</taxon>
        <taxon>Kinetoplastea</taxon>
        <taxon>Metakinetoplastina</taxon>
        <taxon>Eubodonida</taxon>
        <taxon>Bodonidae</taxon>
        <taxon>Bodo</taxon>
    </lineage>
</organism>
<dbReference type="Proteomes" id="UP000051952">
    <property type="component" value="Unassembled WGS sequence"/>
</dbReference>